<dbReference type="PANTHER" id="PTHR43537:SF5">
    <property type="entry name" value="UXU OPERON TRANSCRIPTIONAL REGULATOR"/>
    <property type="match status" value="1"/>
</dbReference>
<dbReference type="SMART" id="SM00895">
    <property type="entry name" value="FCD"/>
    <property type="match status" value="1"/>
</dbReference>
<feature type="domain" description="HTH gntR-type" evidence="4">
    <location>
        <begin position="33"/>
        <end position="101"/>
    </location>
</feature>
<keyword evidence="3" id="KW-0804">Transcription</keyword>
<reference evidence="6" key="1">
    <citation type="journal article" date="2019" name="Int. J. Syst. Evol. Microbiol.">
        <title>The Global Catalogue of Microorganisms (GCM) 10K type strain sequencing project: providing services to taxonomists for standard genome sequencing and annotation.</title>
        <authorList>
            <consortium name="The Broad Institute Genomics Platform"/>
            <consortium name="The Broad Institute Genome Sequencing Center for Infectious Disease"/>
            <person name="Wu L."/>
            <person name="Ma J."/>
        </authorList>
    </citation>
    <scope>NUCLEOTIDE SEQUENCE [LARGE SCALE GENOMIC DNA]</scope>
    <source>
        <strain evidence="6">JCM 14322</strain>
    </source>
</reference>
<dbReference type="PROSITE" id="PS50949">
    <property type="entry name" value="HTH_GNTR"/>
    <property type="match status" value="1"/>
</dbReference>
<dbReference type="EMBL" id="BAAANJ010000005">
    <property type="protein sequence ID" value="GAA1808186.1"/>
    <property type="molecule type" value="Genomic_DNA"/>
</dbReference>
<name>A0ABP4Y9Q8_9MICO</name>
<dbReference type="PRINTS" id="PR00035">
    <property type="entry name" value="HTHGNTR"/>
</dbReference>
<sequence length="266" mass="28269">MTRRTGWYLDGMPVFRDDSSAEIAAALGSLPTGSAVSVVATRLLDLFTSGSIPPGTRLPPERQLAASLEVGRSAVREALAALEILGIVDVRPGSGTYLRGTVSELLPQSLSWGVLLGERNTAELLELRSGLEIYVARLAAERLTDAQLTNLRRHLDVMRVSIDDLKSFVKSDLAFHHDLASAAENRLLLDLLQVVRSLLRVWVERAVEEEGHARAALEEHEAVYRALAARDGDAAASAMAAHMTTASARLASAGADGTGDAAPGAA</sequence>
<gene>
    <name evidence="5" type="ORF">GCM10009749_15710</name>
</gene>
<dbReference type="PANTHER" id="PTHR43537">
    <property type="entry name" value="TRANSCRIPTIONAL REGULATOR, GNTR FAMILY"/>
    <property type="match status" value="1"/>
</dbReference>
<proteinExistence type="predicted"/>
<keyword evidence="2" id="KW-0238">DNA-binding</keyword>
<evidence type="ECO:0000313" key="6">
    <source>
        <dbReference type="Proteomes" id="UP001500002"/>
    </source>
</evidence>
<dbReference type="InterPro" id="IPR036390">
    <property type="entry name" value="WH_DNA-bd_sf"/>
</dbReference>
<comment type="caution">
    <text evidence="5">The sequence shown here is derived from an EMBL/GenBank/DDBJ whole genome shotgun (WGS) entry which is preliminary data.</text>
</comment>
<evidence type="ECO:0000256" key="3">
    <source>
        <dbReference type="ARBA" id="ARBA00023163"/>
    </source>
</evidence>
<dbReference type="CDD" id="cd07377">
    <property type="entry name" value="WHTH_GntR"/>
    <property type="match status" value="1"/>
</dbReference>
<evidence type="ECO:0000256" key="2">
    <source>
        <dbReference type="ARBA" id="ARBA00023125"/>
    </source>
</evidence>
<dbReference type="SMART" id="SM00345">
    <property type="entry name" value="HTH_GNTR"/>
    <property type="match status" value="1"/>
</dbReference>
<dbReference type="Gene3D" id="1.10.10.10">
    <property type="entry name" value="Winged helix-like DNA-binding domain superfamily/Winged helix DNA-binding domain"/>
    <property type="match status" value="1"/>
</dbReference>
<evidence type="ECO:0000259" key="4">
    <source>
        <dbReference type="PROSITE" id="PS50949"/>
    </source>
</evidence>
<evidence type="ECO:0000313" key="5">
    <source>
        <dbReference type="EMBL" id="GAA1808186.1"/>
    </source>
</evidence>
<evidence type="ECO:0000256" key="1">
    <source>
        <dbReference type="ARBA" id="ARBA00023015"/>
    </source>
</evidence>
<dbReference type="InterPro" id="IPR011711">
    <property type="entry name" value="GntR_C"/>
</dbReference>
<dbReference type="Gene3D" id="1.20.120.530">
    <property type="entry name" value="GntR ligand-binding domain-like"/>
    <property type="match status" value="1"/>
</dbReference>
<dbReference type="Pfam" id="PF00392">
    <property type="entry name" value="GntR"/>
    <property type="match status" value="1"/>
</dbReference>
<keyword evidence="6" id="KW-1185">Reference proteome</keyword>
<dbReference type="SUPFAM" id="SSF48008">
    <property type="entry name" value="GntR ligand-binding domain-like"/>
    <property type="match status" value="1"/>
</dbReference>
<dbReference type="InterPro" id="IPR000524">
    <property type="entry name" value="Tscrpt_reg_HTH_GntR"/>
</dbReference>
<dbReference type="Proteomes" id="UP001500002">
    <property type="component" value="Unassembled WGS sequence"/>
</dbReference>
<dbReference type="SUPFAM" id="SSF46785">
    <property type="entry name" value="Winged helix' DNA-binding domain"/>
    <property type="match status" value="1"/>
</dbReference>
<organism evidence="5 6">
    <name type="scientific">Agromyces neolithicus</name>
    <dbReference type="NCBI Taxonomy" id="269420"/>
    <lineage>
        <taxon>Bacteria</taxon>
        <taxon>Bacillati</taxon>
        <taxon>Actinomycetota</taxon>
        <taxon>Actinomycetes</taxon>
        <taxon>Micrococcales</taxon>
        <taxon>Microbacteriaceae</taxon>
        <taxon>Agromyces</taxon>
    </lineage>
</organism>
<keyword evidence="1" id="KW-0805">Transcription regulation</keyword>
<dbReference type="InterPro" id="IPR036388">
    <property type="entry name" value="WH-like_DNA-bd_sf"/>
</dbReference>
<protein>
    <submittedName>
        <fullName evidence="5">FadR/GntR family transcriptional regulator</fullName>
    </submittedName>
</protein>
<dbReference type="Pfam" id="PF07729">
    <property type="entry name" value="FCD"/>
    <property type="match status" value="1"/>
</dbReference>
<accession>A0ABP4Y9Q8</accession>
<dbReference type="InterPro" id="IPR008920">
    <property type="entry name" value="TF_FadR/GntR_C"/>
</dbReference>